<dbReference type="OrthoDB" id="2678639at2"/>
<evidence type="ECO:0000313" key="8">
    <source>
        <dbReference type="Proteomes" id="UP000250369"/>
    </source>
</evidence>
<dbReference type="Proteomes" id="UP000250369">
    <property type="component" value="Unassembled WGS sequence"/>
</dbReference>
<feature type="transmembrane region" description="Helical" evidence="6">
    <location>
        <begin position="12"/>
        <end position="29"/>
    </location>
</feature>
<evidence type="ECO:0000256" key="3">
    <source>
        <dbReference type="ARBA" id="ARBA00022692"/>
    </source>
</evidence>
<evidence type="ECO:0000256" key="5">
    <source>
        <dbReference type="ARBA" id="ARBA00023136"/>
    </source>
</evidence>
<keyword evidence="2" id="KW-1003">Cell membrane</keyword>
<keyword evidence="3 6" id="KW-0812">Transmembrane</keyword>
<evidence type="ECO:0008006" key="9">
    <source>
        <dbReference type="Google" id="ProtNLM"/>
    </source>
</evidence>
<protein>
    <recommendedName>
        <fullName evidence="9">ATP synthase subunit I</fullName>
    </recommendedName>
</protein>
<feature type="transmembrane region" description="Helical" evidence="6">
    <location>
        <begin position="35"/>
        <end position="53"/>
    </location>
</feature>
<sequence length="124" mass="13360">MIDLSSHLRTLLRATLFLMAVGLVGWALVPSVRPYAAGIMLGAVGSLVNAHLLRYKIEMLGQQIAEKTQKRVGLGFVARISVALIAVMVAIKQPGVDLAATIVGLFFAQMVTLLLGMVTIFKRK</sequence>
<dbReference type="EMBL" id="QMFB01000019">
    <property type="protein sequence ID" value="RAV17345.1"/>
    <property type="molecule type" value="Genomic_DNA"/>
</dbReference>
<proteinExistence type="predicted"/>
<keyword evidence="5 6" id="KW-0472">Membrane</keyword>
<evidence type="ECO:0000256" key="4">
    <source>
        <dbReference type="ARBA" id="ARBA00022989"/>
    </source>
</evidence>
<feature type="transmembrane region" description="Helical" evidence="6">
    <location>
        <begin position="74"/>
        <end position="92"/>
    </location>
</feature>
<evidence type="ECO:0000256" key="6">
    <source>
        <dbReference type="SAM" id="Phobius"/>
    </source>
</evidence>
<keyword evidence="4 6" id="KW-1133">Transmembrane helix</keyword>
<keyword evidence="8" id="KW-1185">Reference proteome</keyword>
<evidence type="ECO:0000256" key="2">
    <source>
        <dbReference type="ARBA" id="ARBA00022475"/>
    </source>
</evidence>
<reference evidence="7 8" key="1">
    <citation type="journal article" date="2009" name="Int. J. Syst. Evol. Microbiol.">
        <title>Paenibacillus contaminans sp. nov., isolated from a contaminated laboratory plate.</title>
        <authorList>
            <person name="Chou J.H."/>
            <person name="Lee J.H."/>
            <person name="Lin M.C."/>
            <person name="Chang P.S."/>
            <person name="Arun A.B."/>
            <person name="Young C.C."/>
            <person name="Chen W.M."/>
        </authorList>
    </citation>
    <scope>NUCLEOTIDE SEQUENCE [LARGE SCALE GENOMIC DNA]</scope>
    <source>
        <strain evidence="7 8">CKOBP-6</strain>
    </source>
</reference>
<evidence type="ECO:0000256" key="1">
    <source>
        <dbReference type="ARBA" id="ARBA00004651"/>
    </source>
</evidence>
<dbReference type="Pfam" id="PF03899">
    <property type="entry name" value="ATP-synt_I"/>
    <property type="match status" value="1"/>
</dbReference>
<dbReference type="GO" id="GO:0005886">
    <property type="term" value="C:plasma membrane"/>
    <property type="evidence" value="ECO:0007669"/>
    <property type="project" value="UniProtKB-SubCell"/>
</dbReference>
<gene>
    <name evidence="7" type="ORF">DQG23_27275</name>
</gene>
<accession>A0A329MB63</accession>
<feature type="transmembrane region" description="Helical" evidence="6">
    <location>
        <begin position="98"/>
        <end position="121"/>
    </location>
</feature>
<comment type="subcellular location">
    <subcellularLocation>
        <location evidence="1">Cell membrane</location>
        <topology evidence="1">Multi-pass membrane protein</topology>
    </subcellularLocation>
</comment>
<dbReference type="RefSeq" id="WP_113034196.1">
    <property type="nucleotide sequence ID" value="NZ_QMFB01000019.1"/>
</dbReference>
<organism evidence="7 8">
    <name type="scientific">Paenibacillus contaminans</name>
    <dbReference type="NCBI Taxonomy" id="450362"/>
    <lineage>
        <taxon>Bacteria</taxon>
        <taxon>Bacillati</taxon>
        <taxon>Bacillota</taxon>
        <taxon>Bacilli</taxon>
        <taxon>Bacillales</taxon>
        <taxon>Paenibacillaceae</taxon>
        <taxon>Paenibacillus</taxon>
    </lineage>
</organism>
<dbReference type="InterPro" id="IPR005598">
    <property type="entry name" value="ATP_synth_I"/>
</dbReference>
<name>A0A329MB63_9BACL</name>
<comment type="caution">
    <text evidence="7">The sequence shown here is derived from an EMBL/GenBank/DDBJ whole genome shotgun (WGS) entry which is preliminary data.</text>
</comment>
<evidence type="ECO:0000313" key="7">
    <source>
        <dbReference type="EMBL" id="RAV17345.1"/>
    </source>
</evidence>
<dbReference type="AlphaFoldDB" id="A0A329MB63"/>